<sequence length="189" mass="19752">MKSALVLILALQLGSASRVLRSQGVQATGNATVDMEDADAMARGVEADARADLDDVLAIRQASGLESHRARAAFERAGEAEEDGQAIARGSKLWSEAADAQGERELKDPKDRAALVRAVALEAKEEGQDAAQMQLLASREKADGNATELRARSMGADADALEHEAMAKLEQAGADASTLRAAAASEARA</sequence>
<feature type="chain" id="PRO_5045028993" evidence="1">
    <location>
        <begin position="17"/>
        <end position="189"/>
    </location>
</feature>
<dbReference type="Proteomes" id="UP001189429">
    <property type="component" value="Unassembled WGS sequence"/>
</dbReference>
<evidence type="ECO:0000313" key="5">
    <source>
        <dbReference type="Proteomes" id="UP001189429"/>
    </source>
</evidence>
<feature type="signal peptide" evidence="1">
    <location>
        <begin position="1"/>
        <end position="16"/>
    </location>
</feature>
<reference evidence="4" key="1">
    <citation type="submission" date="2023-10" db="EMBL/GenBank/DDBJ databases">
        <authorList>
            <person name="Chen Y."/>
            <person name="Shah S."/>
            <person name="Dougan E. K."/>
            <person name="Thang M."/>
            <person name="Chan C."/>
        </authorList>
    </citation>
    <scope>NUCLEOTIDE SEQUENCE [LARGE SCALE GENOMIC DNA]</scope>
</reference>
<gene>
    <name evidence="2" type="ORF">PCOR1329_LOCUS12711</name>
    <name evidence="3" type="ORF">PCOR1329_LOCUS12712</name>
    <name evidence="4" type="ORF">PCOR1329_LOCUS69140</name>
</gene>
<comment type="caution">
    <text evidence="4">The sequence shown here is derived from an EMBL/GenBank/DDBJ whole genome shotgun (WGS) entry which is preliminary data.</text>
</comment>
<dbReference type="EMBL" id="CAUYUJ010003728">
    <property type="protein sequence ID" value="CAK0806519.1"/>
    <property type="molecule type" value="Genomic_DNA"/>
</dbReference>
<organism evidence="4 5">
    <name type="scientific">Prorocentrum cordatum</name>
    <dbReference type="NCBI Taxonomy" id="2364126"/>
    <lineage>
        <taxon>Eukaryota</taxon>
        <taxon>Sar</taxon>
        <taxon>Alveolata</taxon>
        <taxon>Dinophyceae</taxon>
        <taxon>Prorocentrales</taxon>
        <taxon>Prorocentraceae</taxon>
        <taxon>Prorocentrum</taxon>
    </lineage>
</organism>
<evidence type="ECO:0000313" key="4">
    <source>
        <dbReference type="EMBL" id="CAK0888329.1"/>
    </source>
</evidence>
<dbReference type="EMBL" id="CAUYUJ010019059">
    <property type="protein sequence ID" value="CAK0888329.1"/>
    <property type="molecule type" value="Genomic_DNA"/>
</dbReference>
<keyword evidence="1" id="KW-0732">Signal</keyword>
<accession>A0ABN9WSP3</accession>
<evidence type="ECO:0000313" key="2">
    <source>
        <dbReference type="EMBL" id="CAK0806519.1"/>
    </source>
</evidence>
<dbReference type="EMBL" id="CAUYUJ010003728">
    <property type="protein sequence ID" value="CAK0806520.1"/>
    <property type="molecule type" value="Genomic_DNA"/>
</dbReference>
<protein>
    <submittedName>
        <fullName evidence="4">Uncharacterized protein</fullName>
    </submittedName>
</protein>
<proteinExistence type="predicted"/>
<evidence type="ECO:0000256" key="1">
    <source>
        <dbReference type="SAM" id="SignalP"/>
    </source>
</evidence>
<keyword evidence="5" id="KW-1185">Reference proteome</keyword>
<name>A0ABN9WSP3_9DINO</name>
<evidence type="ECO:0000313" key="3">
    <source>
        <dbReference type="EMBL" id="CAK0806520.1"/>
    </source>
</evidence>